<feature type="binding site" evidence="14">
    <location>
        <position position="692"/>
    </location>
    <ligand>
        <name>ATP</name>
        <dbReference type="ChEBI" id="CHEBI:30616"/>
    </ligand>
</feature>
<feature type="compositionally biased region" description="Low complexity" evidence="17">
    <location>
        <begin position="67"/>
        <end position="78"/>
    </location>
</feature>
<feature type="transmembrane region" description="Helical" evidence="16">
    <location>
        <begin position="1422"/>
        <end position="1449"/>
    </location>
</feature>
<dbReference type="GO" id="GO:0005802">
    <property type="term" value="C:trans-Golgi network"/>
    <property type="evidence" value="ECO:0007669"/>
    <property type="project" value="TreeGrafter"/>
</dbReference>
<reference evidence="20" key="1">
    <citation type="submission" date="2023-03" db="EMBL/GenBank/DDBJ databases">
        <title>Complete genome of Cladonia borealis.</title>
        <authorList>
            <person name="Park H."/>
        </authorList>
    </citation>
    <scope>NUCLEOTIDE SEQUENCE</scope>
    <source>
        <strain evidence="20">ANT050790</strain>
    </source>
</reference>
<keyword evidence="9 16" id="KW-1133">Transmembrane helix</keyword>
<feature type="active site" description="4-aspartylphosphate intermediate" evidence="13">
    <location>
        <position position="690"/>
    </location>
</feature>
<evidence type="ECO:0000256" key="16">
    <source>
        <dbReference type="RuleBase" id="RU362033"/>
    </source>
</evidence>
<dbReference type="Pfam" id="PF13246">
    <property type="entry name" value="Cation_ATPase"/>
    <property type="match status" value="1"/>
</dbReference>
<feature type="binding site" evidence="15">
    <location>
        <position position="690"/>
    </location>
    <ligand>
        <name>Mg(2+)</name>
        <dbReference type="ChEBI" id="CHEBI:18420"/>
    </ligand>
</feature>
<dbReference type="Gene3D" id="3.40.1110.10">
    <property type="entry name" value="Calcium-transporting ATPase, cytoplasmic domain N"/>
    <property type="match status" value="1"/>
</dbReference>
<evidence type="ECO:0000256" key="6">
    <source>
        <dbReference type="ARBA" id="ARBA00022840"/>
    </source>
</evidence>
<feature type="compositionally biased region" description="Basic and acidic residues" evidence="17">
    <location>
        <begin position="1605"/>
        <end position="1625"/>
    </location>
</feature>
<dbReference type="Gene3D" id="3.40.50.1000">
    <property type="entry name" value="HAD superfamily/HAD-like"/>
    <property type="match status" value="1"/>
</dbReference>
<evidence type="ECO:0000256" key="15">
    <source>
        <dbReference type="PIRSR" id="PIRSR606539-3"/>
    </source>
</evidence>
<evidence type="ECO:0000256" key="9">
    <source>
        <dbReference type="ARBA" id="ARBA00022989"/>
    </source>
</evidence>
<keyword evidence="6 14" id="KW-0067">ATP-binding</keyword>
<dbReference type="GO" id="GO:0000287">
    <property type="term" value="F:magnesium ion binding"/>
    <property type="evidence" value="ECO:0007669"/>
    <property type="project" value="UniProtKB-UniRule"/>
</dbReference>
<dbReference type="SUPFAM" id="SSF81653">
    <property type="entry name" value="Calcium ATPase, transduction domain A"/>
    <property type="match status" value="1"/>
</dbReference>
<feature type="transmembrane region" description="Helical" evidence="16">
    <location>
        <begin position="1455"/>
        <end position="1472"/>
    </location>
</feature>
<evidence type="ECO:0000313" key="21">
    <source>
        <dbReference type="Proteomes" id="UP001166286"/>
    </source>
</evidence>
<dbReference type="FunFam" id="3.40.1110.10:FF:000090">
    <property type="entry name" value="Phospholipid-transporting ATPase"/>
    <property type="match status" value="1"/>
</dbReference>
<keyword evidence="10 16" id="KW-0472">Membrane</keyword>
<dbReference type="InterPro" id="IPR032631">
    <property type="entry name" value="P-type_ATPase_N"/>
</dbReference>
<sequence>MAPDEHSISDEANISHSEPRGLDPNAISQDHLGRENRGTAQQDNELSIQHYESGAIPAVSPPTPTQSTVASSISNVSSPEGGTVAEADNGSPAASKESGGPIKHRRKSSVTPNLSLDTGRALSASQEKAPQARQPSLGPSSTRSSVSMHSGMSAVRSPTSPRTRDRGFSLRRSILARNIHPESNGSIIELQPAGPSTEQIHPSPPTDRGGPSKKSDTTITISPIIEQAPVAEPAPQPVKKTLGLSSLPHYESWVASKAGSGGLLSQLRTLKEKLRKRILRIREIPPSKDGRHLVIDPKRRRKLIDERTGHEYIDNTILSSRYTLYNFLPRQLFAQFSKLANFYFLCVSILQMIPGLSTTGTYTTIVPLLFFVTISIAKEGYDDLRRYRLDKAENNRTSRVLRTHGPAESEGDDGNGSASTADEWKPWVETKWQDIRVGDIVRLNRDDAAPADLVLLHAQGTDETAYIETMALDGETNLKSKHASPPLAKSCRTVDELARCNAHLVVEDPNLDLYNFEGKVSVGDETLPLANSEIIYRGSVLRNTSEAVGLVVYTGEECKIRMNATKNPRIKAPSLQTIVNKVVIILVVFVVVLAIFNTVAYQIWQEDTEENSWYLTNAGVAFFPILVSFIILFNTMIPLSLYVSLEIVKLFQMFLLNDIDMYDEASNTPMEARTSTINEELGQVNYIFSDKTGTLTNNSMRFRKMSVAGTAWLHDPDIQAEVFKAAARQHAVPRKRSKGKKPLRRRISTSIPGEASGEPGISPPSCSSPVTRNGSSASHWRSSARPNISHPELNTRDMLQYIQERPHTLFALKARFFLLSIALCHTCFPEKKVDGTIEYQAASPDEQALVRAAQELGYIVVDRQSATITIKTFPSGRQNEHVLETYQVLDVVEFSSTRKRMSIVVRMPNQRICVFCKGADSILIPLLRQSGLAITKAVEIEQRVNSRRSLEAQEALRRASEAISPISRKDSMVRRSISTHRTSLGGMNRASMAINRLQPIRDEVDHWLRDRETEIVTSPTDTNSIFYSPRPSAHYMPRQSHASSNRSSLHDDERDELVEEALVLDDAAVFERCFTHINDFATEGLRTLLYGYKYMEEDEYNDWKKIYLDASTSLVNRQEMTEKAGAMIERDLELSGATAIEDKLQDGVPEAIDRLRRAKIKLWMLTGDKRETAINIGHSCRLIKDYSTVTILDEELGDVSQRIAAATLDMDKGAVAHSVVVVDGRTLSLITENELVRKLFLSLAILVDTVICCRASPSQKASLVSSIRHKVKNAITLAIGDGANDIAMIQEAHVGIGITGKEGLQAARNSDYSIAQFRFLTKLLLVHGRWNYLRICKYTLGTFWKEMLFYLTQALYQRYAGYTGTSLYESWSLSMFNTLFTSLPVIFLGIFEQDLRASTLLAVPELYHSLGHKNNGFKIKIYLAWVALAACQAVVVFFLVLGLYGQAIFTTGQDLYAMGDLTFTACIIVIATKIQFWEIHNKTLTCAISMFCSIGGWFLWNIILSSTYTNNVIYDVKDGFFDRFGRNPLWWLTLILIVAACWVLEIGIKVLKRAYFPTEADIFRELQKDPLIRKRFEQAAAGLPSLPTSGGNEETDTTLLLKPIRTAEEDRQREGEVQAILDERPRHSRAASGAENDVDAAAGGGTVRQRKHSVGYGVPKVSFAVDVDARELADAAGDESDESDANGKKKGTRRRSADVHELLKRGFGSVRRSLDLV</sequence>
<evidence type="ECO:0000256" key="10">
    <source>
        <dbReference type="ARBA" id="ARBA00023136"/>
    </source>
</evidence>
<feature type="region of interest" description="Disordered" evidence="17">
    <location>
        <begin position="1673"/>
        <end position="1699"/>
    </location>
</feature>
<dbReference type="FunFam" id="3.40.50.1000:FF:000172">
    <property type="entry name" value="Phospholipid-transporting ATPase"/>
    <property type="match status" value="1"/>
</dbReference>
<comment type="catalytic activity">
    <reaction evidence="11 16">
        <text>ATP + H2O + phospholipidSide 1 = ADP + phosphate + phospholipidSide 2.</text>
        <dbReference type="EC" id="7.6.2.1"/>
    </reaction>
</comment>
<evidence type="ECO:0000256" key="4">
    <source>
        <dbReference type="ARBA" id="ARBA00022723"/>
    </source>
</evidence>
<keyword evidence="4 15" id="KW-0479">Metal-binding</keyword>
<feature type="binding site" evidence="14">
    <location>
        <position position="846"/>
    </location>
    <ligand>
        <name>ATP</name>
        <dbReference type="ChEBI" id="CHEBI:30616"/>
    </ligand>
</feature>
<organism evidence="20 21">
    <name type="scientific">Cladonia borealis</name>
    <dbReference type="NCBI Taxonomy" id="184061"/>
    <lineage>
        <taxon>Eukaryota</taxon>
        <taxon>Fungi</taxon>
        <taxon>Dikarya</taxon>
        <taxon>Ascomycota</taxon>
        <taxon>Pezizomycotina</taxon>
        <taxon>Lecanoromycetes</taxon>
        <taxon>OSLEUM clade</taxon>
        <taxon>Lecanoromycetidae</taxon>
        <taxon>Lecanorales</taxon>
        <taxon>Lecanorineae</taxon>
        <taxon>Cladoniaceae</taxon>
        <taxon>Cladonia</taxon>
    </lineage>
</organism>
<feature type="region of interest" description="Disordered" evidence="17">
    <location>
        <begin position="398"/>
        <end position="421"/>
    </location>
</feature>
<protein>
    <recommendedName>
        <fullName evidence="16">Phospholipid-transporting ATPase</fullName>
        <ecNumber evidence="16">7.6.2.1</ecNumber>
    </recommendedName>
</protein>
<feature type="region of interest" description="Disordered" evidence="17">
    <location>
        <begin position="729"/>
        <end position="791"/>
    </location>
</feature>
<dbReference type="InterPro" id="IPR008250">
    <property type="entry name" value="ATPase_P-typ_transduc_dom_A_sf"/>
</dbReference>
<name>A0AA39QTK2_9LECA</name>
<feature type="binding site" evidence="15">
    <location>
        <position position="692"/>
    </location>
    <ligand>
        <name>Mg(2+)</name>
        <dbReference type="ChEBI" id="CHEBI:18420"/>
    </ligand>
</feature>
<dbReference type="GO" id="GO:0005886">
    <property type="term" value="C:plasma membrane"/>
    <property type="evidence" value="ECO:0007669"/>
    <property type="project" value="TreeGrafter"/>
</dbReference>
<keyword evidence="21" id="KW-1185">Reference proteome</keyword>
<evidence type="ECO:0000259" key="19">
    <source>
        <dbReference type="Pfam" id="PF16212"/>
    </source>
</evidence>
<dbReference type="GO" id="GO:0016887">
    <property type="term" value="F:ATP hydrolysis activity"/>
    <property type="evidence" value="ECO:0007669"/>
    <property type="project" value="InterPro"/>
</dbReference>
<dbReference type="GO" id="GO:0045332">
    <property type="term" value="P:phospholipid translocation"/>
    <property type="evidence" value="ECO:0007669"/>
    <property type="project" value="TreeGrafter"/>
</dbReference>
<feature type="domain" description="P-type ATPase C-terminal" evidence="19">
    <location>
        <begin position="1307"/>
        <end position="1558"/>
    </location>
</feature>
<dbReference type="NCBIfam" id="TIGR01494">
    <property type="entry name" value="ATPase_P-type"/>
    <property type="match status" value="2"/>
</dbReference>
<feature type="region of interest" description="Disordered" evidence="17">
    <location>
        <begin position="1605"/>
        <end position="1652"/>
    </location>
</feature>
<feature type="compositionally biased region" description="Polar residues" evidence="17">
    <location>
        <begin position="764"/>
        <end position="786"/>
    </location>
</feature>
<feature type="transmembrane region" description="Helical" evidence="16">
    <location>
        <begin position="1528"/>
        <end position="1548"/>
    </location>
</feature>
<gene>
    <name evidence="20" type="ORF">JMJ35_009553</name>
</gene>
<keyword evidence="3 16" id="KW-0812">Transmembrane</keyword>
<evidence type="ECO:0000256" key="13">
    <source>
        <dbReference type="PIRSR" id="PIRSR606539-1"/>
    </source>
</evidence>
<evidence type="ECO:0000256" key="11">
    <source>
        <dbReference type="ARBA" id="ARBA00034036"/>
    </source>
</evidence>
<dbReference type="SUPFAM" id="SSF56784">
    <property type="entry name" value="HAD-like"/>
    <property type="match status" value="1"/>
</dbReference>
<comment type="catalytic activity">
    <reaction evidence="12">
        <text>a 1,2-diacyl-sn-glycero-3-phosphoethanolamine(out) + ATP + H2O = a 1,2-diacyl-sn-glycero-3-phosphoethanolamine(in) + ADP + phosphate + H(+)</text>
        <dbReference type="Rhea" id="RHEA:66132"/>
        <dbReference type="ChEBI" id="CHEBI:15377"/>
        <dbReference type="ChEBI" id="CHEBI:15378"/>
        <dbReference type="ChEBI" id="CHEBI:30616"/>
        <dbReference type="ChEBI" id="CHEBI:43474"/>
        <dbReference type="ChEBI" id="CHEBI:64612"/>
        <dbReference type="ChEBI" id="CHEBI:456216"/>
    </reaction>
    <physiologicalReaction direction="left-to-right" evidence="12">
        <dbReference type="Rhea" id="RHEA:66133"/>
    </physiologicalReaction>
</comment>
<feature type="compositionally biased region" description="Basic residues" evidence="17">
    <location>
        <begin position="731"/>
        <end position="747"/>
    </location>
</feature>
<dbReference type="InterPro" id="IPR036412">
    <property type="entry name" value="HAD-like_sf"/>
</dbReference>
<dbReference type="GO" id="GO:0140326">
    <property type="term" value="F:ATPase-coupled intramembrane lipid transporter activity"/>
    <property type="evidence" value="ECO:0007669"/>
    <property type="project" value="UniProtKB-EC"/>
</dbReference>
<accession>A0AA39QTK2</accession>
<feature type="binding site" evidence="14">
    <location>
        <position position="690"/>
    </location>
    <ligand>
        <name>ATP</name>
        <dbReference type="ChEBI" id="CHEBI:30616"/>
    </ligand>
</feature>
<feature type="compositionally biased region" description="Polar residues" evidence="17">
    <location>
        <begin position="38"/>
        <end position="47"/>
    </location>
</feature>
<evidence type="ECO:0000256" key="2">
    <source>
        <dbReference type="ARBA" id="ARBA00008109"/>
    </source>
</evidence>
<evidence type="ECO:0000256" key="17">
    <source>
        <dbReference type="SAM" id="MobiDB-lite"/>
    </source>
</evidence>
<dbReference type="GO" id="GO:0005524">
    <property type="term" value="F:ATP binding"/>
    <property type="evidence" value="ECO:0007669"/>
    <property type="project" value="UniProtKB-UniRule"/>
</dbReference>
<dbReference type="PRINTS" id="PR00119">
    <property type="entry name" value="CATATPASE"/>
</dbReference>
<feature type="transmembrane region" description="Helical" evidence="16">
    <location>
        <begin position="621"/>
        <end position="645"/>
    </location>
</feature>
<dbReference type="PANTHER" id="PTHR24092:SF174">
    <property type="entry name" value="PHOSPHOLIPID-TRANSPORTING ATPASE DNF3-RELATED"/>
    <property type="match status" value="1"/>
</dbReference>
<dbReference type="Pfam" id="PF16209">
    <property type="entry name" value="PhoLip_ATPase_N"/>
    <property type="match status" value="1"/>
</dbReference>
<dbReference type="PANTHER" id="PTHR24092">
    <property type="entry name" value="PROBABLE PHOSPHOLIPID-TRANSPORTING ATPASE"/>
    <property type="match status" value="1"/>
</dbReference>
<evidence type="ECO:0000259" key="18">
    <source>
        <dbReference type="Pfam" id="PF16209"/>
    </source>
</evidence>
<dbReference type="GO" id="GO:0006892">
    <property type="term" value="P:post-Golgi vesicle-mediated transport"/>
    <property type="evidence" value="ECO:0007669"/>
    <property type="project" value="TreeGrafter"/>
</dbReference>
<dbReference type="InterPro" id="IPR023299">
    <property type="entry name" value="ATPase_P-typ_cyto_dom_N"/>
</dbReference>
<comment type="similarity">
    <text evidence="2 16">Belongs to the cation transport ATPase (P-type) (TC 3.A.3) family. Type IV subfamily.</text>
</comment>
<dbReference type="Pfam" id="PF16212">
    <property type="entry name" value="PhoLip_ATPase_C"/>
    <property type="match status" value="1"/>
</dbReference>
<evidence type="ECO:0000256" key="1">
    <source>
        <dbReference type="ARBA" id="ARBA00004141"/>
    </source>
</evidence>
<feature type="binding site" evidence="14">
    <location>
        <position position="691"/>
    </location>
    <ligand>
        <name>ATP</name>
        <dbReference type="ChEBI" id="CHEBI:30616"/>
    </ligand>
</feature>
<keyword evidence="5 14" id="KW-0547">Nucleotide-binding</keyword>
<dbReference type="InterPro" id="IPR023298">
    <property type="entry name" value="ATPase_P-typ_TM_dom_sf"/>
</dbReference>
<dbReference type="Pfam" id="PF00702">
    <property type="entry name" value="Hydrolase"/>
    <property type="match status" value="1"/>
</dbReference>
<keyword evidence="7 15" id="KW-0460">Magnesium</keyword>
<comment type="cofactor">
    <cofactor evidence="15">
        <name>Mg(2+)</name>
        <dbReference type="ChEBI" id="CHEBI:18420"/>
    </cofactor>
</comment>
<feature type="compositionally biased region" description="Polar residues" evidence="17">
    <location>
        <begin position="123"/>
        <end position="161"/>
    </location>
</feature>
<dbReference type="SUPFAM" id="SSF81660">
    <property type="entry name" value="Metal cation-transporting ATPase, ATP-binding domain N"/>
    <property type="match status" value="1"/>
</dbReference>
<feature type="transmembrane region" description="Helical" evidence="16">
    <location>
        <begin position="1484"/>
        <end position="1508"/>
    </location>
</feature>
<dbReference type="InterPro" id="IPR006539">
    <property type="entry name" value="P-type_ATPase_IV"/>
</dbReference>
<dbReference type="InterPro" id="IPR018303">
    <property type="entry name" value="ATPase_P-typ_P_site"/>
</dbReference>
<evidence type="ECO:0000256" key="7">
    <source>
        <dbReference type="ARBA" id="ARBA00022842"/>
    </source>
</evidence>
<dbReference type="GO" id="GO:0032456">
    <property type="term" value="P:endocytic recycling"/>
    <property type="evidence" value="ECO:0007669"/>
    <property type="project" value="TreeGrafter"/>
</dbReference>
<evidence type="ECO:0000256" key="3">
    <source>
        <dbReference type="ARBA" id="ARBA00022692"/>
    </source>
</evidence>
<dbReference type="Gene3D" id="2.70.150.10">
    <property type="entry name" value="Calcium-transporting ATPase, cytoplasmic transduction domain A"/>
    <property type="match status" value="1"/>
</dbReference>
<feature type="transmembrane region" description="Helical" evidence="16">
    <location>
        <begin position="578"/>
        <end position="601"/>
    </location>
</feature>
<dbReference type="NCBIfam" id="TIGR01652">
    <property type="entry name" value="ATPase-Plipid"/>
    <property type="match status" value="2"/>
</dbReference>
<feature type="region of interest" description="Disordered" evidence="17">
    <location>
        <begin position="1020"/>
        <end position="1052"/>
    </location>
</feature>
<dbReference type="EMBL" id="JAFEKC020000022">
    <property type="protein sequence ID" value="KAK0507664.1"/>
    <property type="molecule type" value="Genomic_DNA"/>
</dbReference>
<evidence type="ECO:0000256" key="12">
    <source>
        <dbReference type="ARBA" id="ARBA00049128"/>
    </source>
</evidence>
<dbReference type="InterPro" id="IPR032630">
    <property type="entry name" value="P_typ_ATPase_c"/>
</dbReference>
<feature type="binding site" evidence="14">
    <location>
        <position position="917"/>
    </location>
    <ligand>
        <name>ATP</name>
        <dbReference type="ChEBI" id="CHEBI:30616"/>
    </ligand>
</feature>
<dbReference type="InterPro" id="IPR023214">
    <property type="entry name" value="HAD_sf"/>
</dbReference>
<feature type="binding site" evidence="14">
    <location>
        <position position="894"/>
    </location>
    <ligand>
        <name>ATP</name>
        <dbReference type="ChEBI" id="CHEBI:30616"/>
    </ligand>
</feature>
<dbReference type="EC" id="7.6.2.1" evidence="16"/>
<evidence type="ECO:0000313" key="20">
    <source>
        <dbReference type="EMBL" id="KAK0507664.1"/>
    </source>
</evidence>
<feature type="domain" description="P-type ATPase N-terminal" evidence="18">
    <location>
        <begin position="308"/>
        <end position="365"/>
    </location>
</feature>
<comment type="subcellular location">
    <subcellularLocation>
        <location evidence="1 16">Membrane</location>
        <topology evidence="1 16">Multi-pass membrane protein</topology>
    </subcellularLocation>
</comment>
<dbReference type="InterPro" id="IPR001757">
    <property type="entry name" value="P_typ_ATPase"/>
</dbReference>
<proteinExistence type="inferred from homology"/>
<dbReference type="PROSITE" id="PS00154">
    <property type="entry name" value="ATPASE_E1_E2"/>
    <property type="match status" value="1"/>
</dbReference>
<evidence type="ECO:0000256" key="14">
    <source>
        <dbReference type="PIRSR" id="PIRSR606539-2"/>
    </source>
</evidence>
<comment type="caution">
    <text evidence="20">The sequence shown here is derived from an EMBL/GenBank/DDBJ whole genome shotgun (WGS) entry which is preliminary data.</text>
</comment>
<keyword evidence="8 16" id="KW-1278">Translocase</keyword>
<evidence type="ECO:0000256" key="8">
    <source>
        <dbReference type="ARBA" id="ARBA00022967"/>
    </source>
</evidence>
<dbReference type="SUPFAM" id="SSF81665">
    <property type="entry name" value="Calcium ATPase, transmembrane domain M"/>
    <property type="match status" value="1"/>
</dbReference>
<evidence type="ECO:0000256" key="5">
    <source>
        <dbReference type="ARBA" id="ARBA00022741"/>
    </source>
</evidence>
<dbReference type="Proteomes" id="UP001166286">
    <property type="component" value="Unassembled WGS sequence"/>
</dbReference>
<feature type="region of interest" description="Disordered" evidence="17">
    <location>
        <begin position="1"/>
        <end position="217"/>
    </location>
</feature>